<evidence type="ECO:0000313" key="1">
    <source>
        <dbReference type="EMBL" id="CAP02884.1"/>
    </source>
</evidence>
<name>B0VPZ3_ACIBS</name>
<protein>
    <submittedName>
        <fullName evidence="1">Uncharacterized protein</fullName>
    </submittedName>
</protein>
<dbReference type="Proteomes" id="UP000001741">
    <property type="component" value="Chromosome"/>
</dbReference>
<dbReference type="KEGG" id="abm:ABSDF3628"/>
<accession>B0VPZ3</accession>
<dbReference type="BioCyc" id="ABAU509170:GCL9-2992-MONOMER"/>
<dbReference type="EMBL" id="CU468230">
    <property type="protein sequence ID" value="CAP02884.1"/>
    <property type="molecule type" value="Genomic_DNA"/>
</dbReference>
<reference evidence="1 2" key="1">
    <citation type="journal article" date="2008" name="PLoS ONE">
        <title>Comparative analysis of Acinetobacters: three genomes for three lifestyles.</title>
        <authorList>
            <person name="Vallenet D."/>
            <person name="Nordmann P."/>
            <person name="Barbe V."/>
            <person name="Poirel L."/>
            <person name="Mangenot S."/>
            <person name="Bataille E."/>
            <person name="Dossat C."/>
            <person name="Gas S."/>
            <person name="Kreimeyer A."/>
            <person name="Lenoble P."/>
            <person name="Oztas S."/>
            <person name="Poulain J."/>
            <person name="Segurens B."/>
            <person name="Robert C."/>
            <person name="Abergel C."/>
            <person name="Claverie J.M."/>
            <person name="Raoult D."/>
            <person name="Medigue C."/>
            <person name="Weissenbach J."/>
            <person name="Cruveiller S."/>
        </authorList>
    </citation>
    <scope>NUCLEOTIDE SEQUENCE [LARGE SCALE GENOMIC DNA]</scope>
    <source>
        <strain evidence="1 2">SDF</strain>
    </source>
</reference>
<gene>
    <name evidence="1" type="ordered locus">ABSDF3628</name>
</gene>
<sequence>MEINSESSKPMKLKVILLFTIVLAGCQPQPKNEQHRHTVCQSLIEGYLKMTNQQDYKMEYRTDDETSAISHYEYKRNSSNEVVMVNSVYSKLYFSCREQQKSYFLSQHSAQGQTTPILEVHIPTDSYTTFRERF</sequence>
<proteinExistence type="predicted"/>
<dbReference type="HOGENOM" id="CLU_157733_1_0_6"/>
<evidence type="ECO:0000313" key="2">
    <source>
        <dbReference type="Proteomes" id="UP000001741"/>
    </source>
</evidence>
<dbReference type="AlphaFoldDB" id="B0VPZ3"/>
<organism evidence="1 2">
    <name type="scientific">Acinetobacter baumannii (strain SDF)</name>
    <dbReference type="NCBI Taxonomy" id="509170"/>
    <lineage>
        <taxon>Bacteria</taxon>
        <taxon>Pseudomonadati</taxon>
        <taxon>Pseudomonadota</taxon>
        <taxon>Gammaproteobacteria</taxon>
        <taxon>Moraxellales</taxon>
        <taxon>Moraxellaceae</taxon>
        <taxon>Acinetobacter</taxon>
        <taxon>Acinetobacter calcoaceticus/baumannii complex</taxon>
    </lineage>
</organism>